<feature type="domain" description="Cupin type-2" evidence="1">
    <location>
        <begin position="40"/>
        <end position="100"/>
    </location>
</feature>
<accession>A0A2S0MGY1</accession>
<reference evidence="2 3" key="1">
    <citation type="submission" date="2018-03" db="EMBL/GenBank/DDBJ databases">
        <title>Genome sequencing of Ottowia sp.</title>
        <authorList>
            <person name="Kim S.-J."/>
            <person name="Heo J."/>
            <person name="Kwon S.-W."/>
        </authorList>
    </citation>
    <scope>NUCLEOTIDE SEQUENCE [LARGE SCALE GENOMIC DNA]</scope>
    <source>
        <strain evidence="2 3">KADR8-3</strain>
    </source>
</reference>
<dbReference type="EMBL" id="CP027666">
    <property type="protein sequence ID" value="AVO35154.1"/>
    <property type="molecule type" value="Genomic_DNA"/>
</dbReference>
<protein>
    <recommendedName>
        <fullName evidence="1">Cupin type-2 domain-containing protein</fullName>
    </recommendedName>
</protein>
<evidence type="ECO:0000313" key="3">
    <source>
        <dbReference type="Proteomes" id="UP000239709"/>
    </source>
</evidence>
<dbReference type="RefSeq" id="WP_106703703.1">
    <property type="nucleotide sequence ID" value="NZ_CP027666.1"/>
</dbReference>
<gene>
    <name evidence="2" type="ORF">C6570_13620</name>
</gene>
<dbReference type="Gene3D" id="2.60.120.10">
    <property type="entry name" value="Jelly Rolls"/>
    <property type="match status" value="1"/>
</dbReference>
<name>A0A2S0MGY1_9BURK</name>
<dbReference type="AlphaFoldDB" id="A0A2S0MGY1"/>
<dbReference type="OrthoDB" id="8265259at2"/>
<dbReference type="KEGG" id="otk:C6570_13620"/>
<evidence type="ECO:0000259" key="1">
    <source>
        <dbReference type="Pfam" id="PF07883"/>
    </source>
</evidence>
<sequence>MALQHASSGDVIDVRPYGARIDGAQSIALFKSNQLEVMRLVLPAGHRMPPHHVPGEITIQCLEGVVRVDVAAASHDLPTGHLMYVAGGVEHALTAIESASVLVTIAL</sequence>
<dbReference type="InterPro" id="IPR014710">
    <property type="entry name" value="RmlC-like_jellyroll"/>
</dbReference>
<dbReference type="InterPro" id="IPR011051">
    <property type="entry name" value="RmlC_Cupin_sf"/>
</dbReference>
<dbReference type="Proteomes" id="UP000239709">
    <property type="component" value="Chromosome"/>
</dbReference>
<dbReference type="Pfam" id="PF07883">
    <property type="entry name" value="Cupin_2"/>
    <property type="match status" value="1"/>
</dbReference>
<dbReference type="InterPro" id="IPR013096">
    <property type="entry name" value="Cupin_2"/>
</dbReference>
<evidence type="ECO:0000313" key="2">
    <source>
        <dbReference type="EMBL" id="AVO35154.1"/>
    </source>
</evidence>
<dbReference type="SUPFAM" id="SSF51182">
    <property type="entry name" value="RmlC-like cupins"/>
    <property type="match status" value="1"/>
</dbReference>
<keyword evidence="3" id="KW-1185">Reference proteome</keyword>
<proteinExistence type="predicted"/>
<organism evidence="2 3">
    <name type="scientific">Ottowia oryzae</name>
    <dbReference type="NCBI Taxonomy" id="2109914"/>
    <lineage>
        <taxon>Bacteria</taxon>
        <taxon>Pseudomonadati</taxon>
        <taxon>Pseudomonadota</taxon>
        <taxon>Betaproteobacteria</taxon>
        <taxon>Burkholderiales</taxon>
        <taxon>Comamonadaceae</taxon>
        <taxon>Ottowia</taxon>
    </lineage>
</organism>